<sequence>MTHGTPTAGLKIAPGTALRRDPQECRRDECLLAGSKHTGPGSEIPRRQSSVMASDAFSPMTHSGLLPGSVHGCIIAPEPPPGLRTDLAVPAGTGDRSGAGKLRRVPAGGTAVNAGVTWERVDAEDGGIRACPSVDRSATPRLFGTNE</sequence>
<gene>
    <name evidence="2" type="ORF">Ahu01nite_022180</name>
</gene>
<protein>
    <submittedName>
        <fullName evidence="2">Uncharacterized protein</fullName>
    </submittedName>
</protein>
<evidence type="ECO:0000256" key="1">
    <source>
        <dbReference type="SAM" id="MobiDB-lite"/>
    </source>
</evidence>
<feature type="region of interest" description="Disordered" evidence="1">
    <location>
        <begin position="84"/>
        <end position="106"/>
    </location>
</feature>
<evidence type="ECO:0000313" key="2">
    <source>
        <dbReference type="EMBL" id="GIE19116.1"/>
    </source>
</evidence>
<feature type="region of interest" description="Disordered" evidence="1">
    <location>
        <begin position="1"/>
        <end position="56"/>
    </location>
</feature>
<feature type="compositionally biased region" description="Basic and acidic residues" evidence="1">
    <location>
        <begin position="18"/>
        <end position="30"/>
    </location>
</feature>
<dbReference type="Proteomes" id="UP000603200">
    <property type="component" value="Unassembled WGS sequence"/>
</dbReference>
<name>A0ABQ3ZKJ5_9ACTN</name>
<reference evidence="2 3" key="1">
    <citation type="submission" date="2021-01" db="EMBL/GenBank/DDBJ databases">
        <title>Whole genome shotgun sequence of Actinoplanes humidus NBRC 14915.</title>
        <authorList>
            <person name="Komaki H."/>
            <person name="Tamura T."/>
        </authorList>
    </citation>
    <scope>NUCLEOTIDE SEQUENCE [LARGE SCALE GENOMIC DNA]</scope>
    <source>
        <strain evidence="2 3">NBRC 14915</strain>
    </source>
</reference>
<proteinExistence type="predicted"/>
<dbReference type="EMBL" id="BOMN01000027">
    <property type="protein sequence ID" value="GIE19116.1"/>
    <property type="molecule type" value="Genomic_DNA"/>
</dbReference>
<accession>A0ABQ3ZKJ5</accession>
<keyword evidence="3" id="KW-1185">Reference proteome</keyword>
<evidence type="ECO:0000313" key="3">
    <source>
        <dbReference type="Proteomes" id="UP000603200"/>
    </source>
</evidence>
<comment type="caution">
    <text evidence="2">The sequence shown here is derived from an EMBL/GenBank/DDBJ whole genome shotgun (WGS) entry which is preliminary data.</text>
</comment>
<organism evidence="2 3">
    <name type="scientific">Winogradskya humida</name>
    <dbReference type="NCBI Taxonomy" id="113566"/>
    <lineage>
        <taxon>Bacteria</taxon>
        <taxon>Bacillati</taxon>
        <taxon>Actinomycetota</taxon>
        <taxon>Actinomycetes</taxon>
        <taxon>Micromonosporales</taxon>
        <taxon>Micromonosporaceae</taxon>
        <taxon>Winogradskya</taxon>
    </lineage>
</organism>